<protein>
    <submittedName>
        <fullName evidence="1">Uncharacterized protein</fullName>
    </submittedName>
</protein>
<organism evidence="1">
    <name type="scientific">Salmonella enterica I</name>
    <dbReference type="NCBI Taxonomy" id="59201"/>
    <lineage>
        <taxon>Bacteria</taxon>
        <taxon>Pseudomonadati</taxon>
        <taxon>Pseudomonadota</taxon>
        <taxon>Gammaproteobacteria</taxon>
        <taxon>Enterobacterales</taxon>
        <taxon>Enterobacteriaceae</taxon>
        <taxon>Salmonella</taxon>
    </lineage>
</organism>
<gene>
    <name evidence="1" type="ORF">D7N80_26610</name>
</gene>
<comment type="caution">
    <text evidence="1">The sequence shown here is derived from an EMBL/GenBank/DDBJ whole genome shotgun (WGS) entry which is preliminary data.</text>
</comment>
<proteinExistence type="predicted"/>
<dbReference type="Proteomes" id="UP000885348">
    <property type="component" value="Unassembled WGS sequence"/>
</dbReference>
<dbReference type="EMBL" id="RVVJ01000054">
    <property type="protein sequence ID" value="MML56781.1"/>
    <property type="molecule type" value="Genomic_DNA"/>
</dbReference>
<evidence type="ECO:0000313" key="1">
    <source>
        <dbReference type="EMBL" id="MML56781.1"/>
    </source>
</evidence>
<name>A0A403QQ61_SALET</name>
<sequence length="70" mass="7985">MGAACITLNYRTARINGHPVLVMDFFSERGRLYTLRYDLPAGKPQQNTRRVSLILALTRRELEETGQYAA</sequence>
<dbReference type="AlphaFoldDB" id="A0A403QQ61"/>
<reference evidence="1" key="1">
    <citation type="submission" date="2018-09" db="EMBL/GenBank/DDBJ databases">
        <authorList>
            <person name="Ashton P.M."/>
            <person name="Dallman T."/>
            <person name="Nair S."/>
            <person name="De Pinna E."/>
            <person name="Peters T."/>
            <person name="Grant K."/>
        </authorList>
    </citation>
    <scope>NUCLEOTIDE SEQUENCE [LARGE SCALE GENOMIC DNA]</scope>
    <source>
        <strain evidence="1">598938</strain>
    </source>
</reference>
<accession>A0A403QQ61</accession>